<dbReference type="Proteomes" id="UP000606870">
    <property type="component" value="Unassembled WGS sequence"/>
</dbReference>
<evidence type="ECO:0000256" key="3">
    <source>
        <dbReference type="ARBA" id="ARBA00022438"/>
    </source>
</evidence>
<keyword evidence="6 9" id="KW-0378">Hydrolase</keyword>
<keyword evidence="7 9" id="KW-0862">Zinc</keyword>
<keyword evidence="3 9" id="KW-0031">Aminopeptidase</keyword>
<dbReference type="PANTHER" id="PTHR28570:SF3">
    <property type="entry name" value="ASPARTYL AMINOPEPTIDASE"/>
    <property type="match status" value="1"/>
</dbReference>
<comment type="cofactor">
    <cofactor evidence="1 10">
        <name>Zn(2+)</name>
        <dbReference type="ChEBI" id="CHEBI:29105"/>
    </cofactor>
</comment>
<evidence type="ECO:0000256" key="7">
    <source>
        <dbReference type="ARBA" id="ARBA00022833"/>
    </source>
</evidence>
<dbReference type="Gene3D" id="3.40.630.10">
    <property type="entry name" value="Zn peptidases"/>
    <property type="match status" value="1"/>
</dbReference>
<evidence type="ECO:0000313" key="11">
    <source>
        <dbReference type="EMBL" id="MBC3537005.1"/>
    </source>
</evidence>
<dbReference type="SUPFAM" id="SSF101821">
    <property type="entry name" value="Aminopeptidase/glucanase lid domain"/>
    <property type="match status" value="1"/>
</dbReference>
<dbReference type="Pfam" id="PF02127">
    <property type="entry name" value="Peptidase_M18"/>
    <property type="match status" value="1"/>
</dbReference>
<evidence type="ECO:0000256" key="6">
    <source>
        <dbReference type="ARBA" id="ARBA00022801"/>
    </source>
</evidence>
<dbReference type="SUPFAM" id="SSF53187">
    <property type="entry name" value="Zn-dependent exopeptidases"/>
    <property type="match status" value="1"/>
</dbReference>
<evidence type="ECO:0000256" key="8">
    <source>
        <dbReference type="ARBA" id="ARBA00023049"/>
    </source>
</evidence>
<evidence type="ECO:0000256" key="10">
    <source>
        <dbReference type="RuleBase" id="RU004387"/>
    </source>
</evidence>
<dbReference type="PRINTS" id="PR00932">
    <property type="entry name" value="AMINO1PTASE"/>
</dbReference>
<accession>A0ABR6VID2</accession>
<evidence type="ECO:0000256" key="2">
    <source>
        <dbReference type="ARBA" id="ARBA00008290"/>
    </source>
</evidence>
<sequence>MTIQTEPLFSFLTQAVSPYHAVRAGKDVLRRHGYEELPWTQAWRLHQEGTYFVSLYGSALMAFHVGKNVRSHVRLAAAHTDFPCLRIKPQAVAKQRVYSRLNVEVYGGMNRSTWLDRPLSLAGKIVLRGSDAFQPRTQYVNLKRPLLTIPSLAIHMEPKTNDGLVLNPQKDMLPLFSCDGTELAEESLLSYLADALQVDSDAILAYELTAYPVEPPCYLGAHDELISASRLDNMTSVLACLDGLVTAKEADGLSLIALFDNEEVGSRTKQGALSAALPNILQRIYAALSLTQNDYLTDLSRAFLLSVDVAHALHPNAPEKNDITNFPVLNGGVVLKTAASQSYVGDAESIAIIRALCETNDIPWQYYVNCSDIRGGSTLGSLVSANLAIRAMDIGVPLLAMHSARELMGTRDQDALTQLLTAFFAG</sequence>
<evidence type="ECO:0000313" key="12">
    <source>
        <dbReference type="Proteomes" id="UP000606870"/>
    </source>
</evidence>
<keyword evidence="5 9" id="KW-0479">Metal-binding</keyword>
<evidence type="ECO:0000256" key="1">
    <source>
        <dbReference type="ARBA" id="ARBA00001947"/>
    </source>
</evidence>
<dbReference type="Gene3D" id="2.30.250.10">
    <property type="entry name" value="Aminopeptidase i, Domain 2"/>
    <property type="match status" value="1"/>
</dbReference>
<comment type="caution">
    <text evidence="11">The sequence shown here is derived from an EMBL/GenBank/DDBJ whole genome shotgun (WGS) entry which is preliminary data.</text>
</comment>
<keyword evidence="12" id="KW-1185">Reference proteome</keyword>
<dbReference type="InterPro" id="IPR001948">
    <property type="entry name" value="Peptidase_M18"/>
</dbReference>
<proteinExistence type="inferred from homology"/>
<evidence type="ECO:0000256" key="5">
    <source>
        <dbReference type="ARBA" id="ARBA00022723"/>
    </source>
</evidence>
<comment type="similarity">
    <text evidence="2 9">Belongs to the peptidase M18 family.</text>
</comment>
<dbReference type="PANTHER" id="PTHR28570">
    <property type="entry name" value="ASPARTYL AMINOPEPTIDASE"/>
    <property type="match status" value="1"/>
</dbReference>
<dbReference type="EC" id="3.4.11.-" evidence="10"/>
<organism evidence="11 12">
    <name type="scientific">Megasphaera hominis</name>
    <dbReference type="NCBI Taxonomy" id="159836"/>
    <lineage>
        <taxon>Bacteria</taxon>
        <taxon>Bacillati</taxon>
        <taxon>Bacillota</taxon>
        <taxon>Negativicutes</taxon>
        <taxon>Veillonellales</taxon>
        <taxon>Veillonellaceae</taxon>
        <taxon>Megasphaera</taxon>
    </lineage>
</organism>
<name>A0ABR6VID2_9FIRM</name>
<evidence type="ECO:0000256" key="4">
    <source>
        <dbReference type="ARBA" id="ARBA00022670"/>
    </source>
</evidence>
<reference evidence="11 12" key="1">
    <citation type="submission" date="2020-08" db="EMBL/GenBank/DDBJ databases">
        <authorList>
            <person name="Liu C."/>
            <person name="Sun Q."/>
        </authorList>
    </citation>
    <scope>NUCLEOTIDE SEQUENCE [LARGE SCALE GENOMIC DNA]</scope>
    <source>
        <strain evidence="11 12">NSJ-59</strain>
    </source>
</reference>
<keyword evidence="8 9" id="KW-0482">Metalloprotease</keyword>
<protein>
    <recommendedName>
        <fullName evidence="10">M18 family aminopeptidase</fullName>
        <ecNumber evidence="10">3.4.11.-</ecNumber>
    </recommendedName>
</protein>
<evidence type="ECO:0000256" key="9">
    <source>
        <dbReference type="RuleBase" id="RU004386"/>
    </source>
</evidence>
<dbReference type="NCBIfam" id="NF002759">
    <property type="entry name" value="PRK02813.1"/>
    <property type="match status" value="1"/>
</dbReference>
<dbReference type="InterPro" id="IPR023358">
    <property type="entry name" value="Peptidase_M18_dom2"/>
</dbReference>
<gene>
    <name evidence="11" type="ORF">H8J70_07055</name>
</gene>
<dbReference type="RefSeq" id="WP_186503160.1">
    <property type="nucleotide sequence ID" value="NZ_JACOGK010000018.1"/>
</dbReference>
<keyword evidence="4 9" id="KW-0645">Protease</keyword>
<dbReference type="GO" id="GO:0004177">
    <property type="term" value="F:aminopeptidase activity"/>
    <property type="evidence" value="ECO:0007669"/>
    <property type="project" value="UniProtKB-KW"/>
</dbReference>
<dbReference type="EMBL" id="JACOGK010000018">
    <property type="protein sequence ID" value="MBC3537005.1"/>
    <property type="molecule type" value="Genomic_DNA"/>
</dbReference>